<gene>
    <name evidence="1" type="ORF">JJL49_14000</name>
</gene>
<evidence type="ECO:0000313" key="1">
    <source>
        <dbReference type="EMBL" id="MBK4726348.1"/>
    </source>
</evidence>
<name>A0ACC5RNR2_ENTAG</name>
<comment type="caution">
    <text evidence="1">The sequence shown here is derived from an EMBL/GenBank/DDBJ whole genome shotgun (WGS) entry which is preliminary data.</text>
</comment>
<accession>A0ACC5RNR2</accession>
<evidence type="ECO:0000313" key="2">
    <source>
        <dbReference type="Proteomes" id="UP000633731"/>
    </source>
</evidence>
<organism evidence="1 2">
    <name type="scientific">Enterobacter agglomerans</name>
    <name type="common">Erwinia herbicola</name>
    <name type="synonym">Pantoea agglomerans</name>
    <dbReference type="NCBI Taxonomy" id="549"/>
    <lineage>
        <taxon>Bacteria</taxon>
        <taxon>Pseudomonadati</taxon>
        <taxon>Pseudomonadota</taxon>
        <taxon>Gammaproteobacteria</taxon>
        <taxon>Enterobacterales</taxon>
        <taxon>Erwiniaceae</taxon>
        <taxon>Pantoea</taxon>
        <taxon>Pantoea agglomerans group</taxon>
    </lineage>
</organism>
<dbReference type="EMBL" id="JAEOXF010000008">
    <property type="protein sequence ID" value="MBK4726348.1"/>
    <property type="molecule type" value="Genomic_DNA"/>
</dbReference>
<keyword evidence="2" id="KW-1185">Reference proteome</keyword>
<proteinExistence type="predicted"/>
<dbReference type="Proteomes" id="UP000633731">
    <property type="component" value="Unassembled WGS sequence"/>
</dbReference>
<reference evidence="1" key="1">
    <citation type="submission" date="2021-01" db="EMBL/GenBank/DDBJ databases">
        <title>Draft genome of Pantoea agglomerans Eh 335.</title>
        <authorList>
            <person name="Emsley S.A."/>
            <person name="Oline D.K."/>
            <person name="Saw J.H."/>
            <person name="Ushijima B."/>
            <person name="Videau P."/>
            <person name="Koyack M.J."/>
        </authorList>
    </citation>
    <scope>NUCLEOTIDE SEQUENCE</scope>
    <source>
        <strain evidence="1">Eh 335</strain>
    </source>
</reference>
<sequence length="166" mass="19319">MKYLLDANTYIEAKNFYYGMDICPAYWQWLDWQFEQGIVASVDMIGRELREGNDELADWARSRPEHFIHNDDPATQSIFQQILIDVMAGDYNPRDRDNFLAKADPWIIAKGKSMGATVITHETLFPANTRKVKVPNICQKLQVPCLTTFQFLRKLNARFVLEKNNN</sequence>
<protein>
    <submittedName>
        <fullName evidence="1">DUF4411 family protein</fullName>
    </submittedName>
</protein>